<dbReference type="PANTHER" id="PTHR43364:SF6">
    <property type="entry name" value="OXIDOREDUCTASE-RELATED"/>
    <property type="match status" value="1"/>
</dbReference>
<reference evidence="3 4" key="1">
    <citation type="journal article" date="2017" name="Int. J. Syst. Evol. Microbiol.">
        <title>Ramlibacter monticola sp. nov., isolated from forest soil.</title>
        <authorList>
            <person name="Chaudhary D.K."/>
            <person name="Kim J."/>
        </authorList>
    </citation>
    <scope>NUCLEOTIDE SEQUENCE [LARGE SCALE GENOMIC DNA]</scope>
    <source>
        <strain evidence="3 4">KACC 19175</strain>
    </source>
</reference>
<sequence length="318" mass="34760">MDYRPLGRSELQVSPLCFGGNVFGWTADERTSFSLLDAWVDAGFNFVDTADVYSRWVPGHAGGESEGVIGRWIRQGGRRSKLVIATKVGNDMGDGRIGLKPERIREAVEASLRRLHVECIDLYQAHRDDESTPLEATLEAFGKLVAEGKVRAIGASNYTAPRLHAALEASARLGLPRYESLQPLYNLYDRFDFEEDLQGLCRREHVGVINYYALAAGFLTGKYRSPEDASRSPRGRMVVQKYLDARGQRIVRALDEAAERSGGTPGQVAIAWAMAQPAVTSPIASATSLAQLEELAKAAELRLDAATVALLDEASGPH</sequence>
<dbReference type="InterPro" id="IPR036812">
    <property type="entry name" value="NAD(P)_OxRdtase_dom_sf"/>
</dbReference>
<dbReference type="GO" id="GO:0005829">
    <property type="term" value="C:cytosol"/>
    <property type="evidence" value="ECO:0007669"/>
    <property type="project" value="TreeGrafter"/>
</dbReference>
<dbReference type="Proteomes" id="UP000599109">
    <property type="component" value="Unassembled WGS sequence"/>
</dbReference>
<evidence type="ECO:0000259" key="2">
    <source>
        <dbReference type="Pfam" id="PF00248"/>
    </source>
</evidence>
<dbReference type="GO" id="GO:0016491">
    <property type="term" value="F:oxidoreductase activity"/>
    <property type="evidence" value="ECO:0007669"/>
    <property type="project" value="UniProtKB-KW"/>
</dbReference>
<feature type="domain" description="NADP-dependent oxidoreductase" evidence="2">
    <location>
        <begin position="15"/>
        <end position="314"/>
    </location>
</feature>
<keyword evidence="4" id="KW-1185">Reference proteome</keyword>
<dbReference type="EMBL" id="JAEQNE010000008">
    <property type="protein sequence ID" value="MBL0394516.1"/>
    <property type="molecule type" value="Genomic_DNA"/>
</dbReference>
<dbReference type="PANTHER" id="PTHR43364">
    <property type="entry name" value="NADH-SPECIFIC METHYLGLYOXAL REDUCTASE-RELATED"/>
    <property type="match status" value="1"/>
</dbReference>
<dbReference type="Pfam" id="PF00248">
    <property type="entry name" value="Aldo_ket_red"/>
    <property type="match status" value="1"/>
</dbReference>
<dbReference type="CDD" id="cd19081">
    <property type="entry name" value="AKR_AKR9C1"/>
    <property type="match status" value="1"/>
</dbReference>
<dbReference type="Gene3D" id="3.20.20.100">
    <property type="entry name" value="NADP-dependent oxidoreductase domain"/>
    <property type="match status" value="1"/>
</dbReference>
<organism evidence="3 4">
    <name type="scientific">Ramlibacter monticola</name>
    <dbReference type="NCBI Taxonomy" id="1926872"/>
    <lineage>
        <taxon>Bacteria</taxon>
        <taxon>Pseudomonadati</taxon>
        <taxon>Pseudomonadota</taxon>
        <taxon>Betaproteobacteria</taxon>
        <taxon>Burkholderiales</taxon>
        <taxon>Comamonadaceae</taxon>
        <taxon>Ramlibacter</taxon>
    </lineage>
</organism>
<accession>A0A937CVK8</accession>
<dbReference type="SUPFAM" id="SSF51430">
    <property type="entry name" value="NAD(P)-linked oxidoreductase"/>
    <property type="match status" value="1"/>
</dbReference>
<dbReference type="FunFam" id="3.20.20.100:FF:000004">
    <property type="entry name" value="Oxidoreductase, aldo/keto reductase"/>
    <property type="match status" value="1"/>
</dbReference>
<protein>
    <submittedName>
        <fullName evidence="3">Aldo/keto reductase</fullName>
    </submittedName>
</protein>
<comment type="caution">
    <text evidence="3">The sequence shown here is derived from an EMBL/GenBank/DDBJ whole genome shotgun (WGS) entry which is preliminary data.</text>
</comment>
<dbReference type="RefSeq" id="WP_201677181.1">
    <property type="nucleotide sequence ID" value="NZ_JAEQNE010000008.1"/>
</dbReference>
<name>A0A937CVK8_9BURK</name>
<evidence type="ECO:0000313" key="3">
    <source>
        <dbReference type="EMBL" id="MBL0394516.1"/>
    </source>
</evidence>
<evidence type="ECO:0000256" key="1">
    <source>
        <dbReference type="ARBA" id="ARBA00023002"/>
    </source>
</evidence>
<gene>
    <name evidence="3" type="ORF">JJ685_25480</name>
</gene>
<dbReference type="InterPro" id="IPR050523">
    <property type="entry name" value="AKR_Detox_Biosynth"/>
</dbReference>
<proteinExistence type="predicted"/>
<evidence type="ECO:0000313" key="4">
    <source>
        <dbReference type="Proteomes" id="UP000599109"/>
    </source>
</evidence>
<keyword evidence="1" id="KW-0560">Oxidoreductase</keyword>
<dbReference type="AlphaFoldDB" id="A0A937CVK8"/>
<dbReference type="InterPro" id="IPR023210">
    <property type="entry name" value="NADP_OxRdtase_dom"/>
</dbReference>